<dbReference type="PANTHER" id="PTHR33175">
    <property type="entry name" value="DNA-BINDING PROTEIN HU"/>
    <property type="match status" value="1"/>
</dbReference>
<dbReference type="Proteomes" id="UP000288943">
    <property type="component" value="Chromosome"/>
</dbReference>
<evidence type="ECO:0000313" key="8">
    <source>
        <dbReference type="Proteomes" id="UP001527202"/>
    </source>
</evidence>
<dbReference type="GO" id="GO:0030527">
    <property type="term" value="F:structural constituent of chromatin"/>
    <property type="evidence" value="ECO:0007669"/>
    <property type="project" value="InterPro"/>
</dbReference>
<dbReference type="InterPro" id="IPR020816">
    <property type="entry name" value="Histone-like_DNA-bd_CS"/>
</dbReference>
<evidence type="ECO:0000256" key="1">
    <source>
        <dbReference type="ARBA" id="ARBA00010529"/>
    </source>
</evidence>
<keyword evidence="8" id="KW-1185">Reference proteome</keyword>
<comment type="similarity">
    <text evidence="1 4">Belongs to the bacterial histone-like protein family.</text>
</comment>
<dbReference type="CDD" id="cd13831">
    <property type="entry name" value="HU"/>
    <property type="match status" value="1"/>
</dbReference>
<dbReference type="GeneID" id="95376030"/>
<dbReference type="EMBL" id="JAMDMJ010000033">
    <property type="protein sequence ID" value="MCY9598540.1"/>
    <property type="molecule type" value="Genomic_DNA"/>
</dbReference>
<dbReference type="PROSITE" id="PS00045">
    <property type="entry name" value="HISTONE_LIKE"/>
    <property type="match status" value="1"/>
</dbReference>
<evidence type="ECO:0000256" key="2">
    <source>
        <dbReference type="ARBA" id="ARBA00023067"/>
    </source>
</evidence>
<evidence type="ECO:0000313" key="7">
    <source>
        <dbReference type="Proteomes" id="UP000288943"/>
    </source>
</evidence>
<evidence type="ECO:0000256" key="3">
    <source>
        <dbReference type="ARBA" id="ARBA00023125"/>
    </source>
</evidence>
<evidence type="ECO:0000256" key="4">
    <source>
        <dbReference type="RuleBase" id="RU003939"/>
    </source>
</evidence>
<dbReference type="Pfam" id="PF00216">
    <property type="entry name" value="Bac_DNA_binding"/>
    <property type="match status" value="1"/>
</dbReference>
<dbReference type="EMBL" id="CP026520">
    <property type="protein sequence ID" value="QAV18829.1"/>
    <property type="molecule type" value="Genomic_DNA"/>
</dbReference>
<dbReference type="GO" id="GO:0003677">
    <property type="term" value="F:DNA binding"/>
    <property type="evidence" value="ECO:0007669"/>
    <property type="project" value="UniProtKB-KW"/>
</dbReference>
<proteinExistence type="inferred from homology"/>
<dbReference type="PRINTS" id="PR01727">
    <property type="entry name" value="DNABINDINGHU"/>
</dbReference>
<keyword evidence="2" id="KW-0226">DNA condensation</keyword>
<dbReference type="Gene3D" id="4.10.520.10">
    <property type="entry name" value="IHF-like DNA-binding proteins"/>
    <property type="match status" value="1"/>
</dbReference>
<dbReference type="OrthoDB" id="9799835at2"/>
<sequence length="92" mass="10197">MNKDQLVKQVANDTNLSNKDVDLTINHALEVIKQALSNGDKVTLHGFGSFENRTRAARKGRNPQTGEEMLIPESKRPAFSAGKKFKDALNCK</sequence>
<accession>A0A410WWJ7</accession>
<dbReference type="InterPro" id="IPR010992">
    <property type="entry name" value="IHF-like_DNA-bd_dom_sf"/>
</dbReference>
<evidence type="ECO:0000313" key="5">
    <source>
        <dbReference type="EMBL" id="MCY9598540.1"/>
    </source>
</evidence>
<protein>
    <submittedName>
        <fullName evidence="6">HU family DNA-binding protein</fullName>
    </submittedName>
</protein>
<name>A0A410WWJ7_9BACL</name>
<reference evidence="5 8" key="2">
    <citation type="submission" date="2022-05" db="EMBL/GenBank/DDBJ databases">
        <title>Genome Sequencing of Bee-Associated Microbes.</title>
        <authorList>
            <person name="Dunlap C."/>
        </authorList>
    </citation>
    <scope>NUCLEOTIDE SEQUENCE [LARGE SCALE GENOMIC DNA]</scope>
    <source>
        <strain evidence="5 8">NRRL B-23120</strain>
    </source>
</reference>
<dbReference type="AlphaFoldDB" id="A0A410WWJ7"/>
<gene>
    <name evidence="5" type="ORF">M5X16_22575</name>
    <name evidence="6" type="ORF">PC41400_14535</name>
</gene>
<dbReference type="KEGG" id="pchi:PC41400_14535"/>
<dbReference type="GO" id="GO:0005829">
    <property type="term" value="C:cytosol"/>
    <property type="evidence" value="ECO:0007669"/>
    <property type="project" value="TreeGrafter"/>
</dbReference>
<dbReference type="RefSeq" id="WP_042227691.1">
    <property type="nucleotide sequence ID" value="NZ_CP026520.1"/>
</dbReference>
<dbReference type="PANTHER" id="PTHR33175:SF3">
    <property type="entry name" value="DNA-BINDING PROTEIN HU-BETA"/>
    <property type="match status" value="1"/>
</dbReference>
<dbReference type="SMART" id="SM00411">
    <property type="entry name" value="BHL"/>
    <property type="match status" value="1"/>
</dbReference>
<evidence type="ECO:0000313" key="6">
    <source>
        <dbReference type="EMBL" id="QAV18829.1"/>
    </source>
</evidence>
<reference evidence="6 7" key="1">
    <citation type="submission" date="2018-01" db="EMBL/GenBank/DDBJ databases">
        <title>The whole genome sequencing and assembly of Paenibacillus chitinolyticus KCCM 41400 strain.</title>
        <authorList>
            <person name="Kim J.-Y."/>
            <person name="Park M.-K."/>
            <person name="Lee Y.-J."/>
            <person name="Yi H."/>
            <person name="Bahn Y.-S."/>
            <person name="Kim J.F."/>
            <person name="Lee D.-W."/>
        </authorList>
    </citation>
    <scope>NUCLEOTIDE SEQUENCE [LARGE SCALE GENOMIC DNA]</scope>
    <source>
        <strain evidence="6 7">KCCM 41400</strain>
    </source>
</reference>
<dbReference type="SUPFAM" id="SSF47729">
    <property type="entry name" value="IHF-like DNA-binding proteins"/>
    <property type="match status" value="1"/>
</dbReference>
<dbReference type="Proteomes" id="UP001527202">
    <property type="component" value="Unassembled WGS sequence"/>
</dbReference>
<dbReference type="GO" id="GO:0030261">
    <property type="term" value="P:chromosome condensation"/>
    <property type="evidence" value="ECO:0007669"/>
    <property type="project" value="UniProtKB-KW"/>
</dbReference>
<dbReference type="InterPro" id="IPR000119">
    <property type="entry name" value="Hist_DNA-bd"/>
</dbReference>
<organism evidence="6 7">
    <name type="scientific">Paenibacillus chitinolyticus</name>
    <dbReference type="NCBI Taxonomy" id="79263"/>
    <lineage>
        <taxon>Bacteria</taxon>
        <taxon>Bacillati</taxon>
        <taxon>Bacillota</taxon>
        <taxon>Bacilli</taxon>
        <taxon>Bacillales</taxon>
        <taxon>Paenibacillaceae</taxon>
        <taxon>Paenibacillus</taxon>
    </lineage>
</organism>
<keyword evidence="3 6" id="KW-0238">DNA-binding</keyword>